<dbReference type="RefSeq" id="WP_200609892.1">
    <property type="nucleotide sequence ID" value="NZ_JAEHHL010000006.1"/>
</dbReference>
<dbReference type="PRINTS" id="PR00111">
    <property type="entry name" value="ABHYDROLASE"/>
</dbReference>
<evidence type="ECO:0000313" key="3">
    <source>
        <dbReference type="EMBL" id="MBK0399698.1"/>
    </source>
</evidence>
<organism evidence="3 4">
    <name type="scientific">Thermohalobaculum xanthum</name>
    <dbReference type="NCBI Taxonomy" id="2753746"/>
    <lineage>
        <taxon>Bacteria</taxon>
        <taxon>Pseudomonadati</taxon>
        <taxon>Pseudomonadota</taxon>
        <taxon>Alphaproteobacteria</taxon>
        <taxon>Rhodobacterales</taxon>
        <taxon>Paracoccaceae</taxon>
        <taxon>Thermohalobaculum</taxon>
    </lineage>
</organism>
<gene>
    <name evidence="3" type="ORF">H0I76_10885</name>
</gene>
<proteinExistence type="predicted"/>
<dbReference type="PANTHER" id="PTHR43689:SF8">
    <property type="entry name" value="ALPHA_BETA-HYDROLASES SUPERFAMILY PROTEIN"/>
    <property type="match status" value="1"/>
</dbReference>
<evidence type="ECO:0000259" key="2">
    <source>
        <dbReference type="Pfam" id="PF00561"/>
    </source>
</evidence>
<dbReference type="InterPro" id="IPR029058">
    <property type="entry name" value="AB_hydrolase_fold"/>
</dbReference>
<dbReference type="Pfam" id="PF00561">
    <property type="entry name" value="Abhydrolase_1"/>
    <property type="match status" value="1"/>
</dbReference>
<dbReference type="Proteomes" id="UP000655420">
    <property type="component" value="Unassembled WGS sequence"/>
</dbReference>
<dbReference type="AlphaFoldDB" id="A0A8J7M7G2"/>
<evidence type="ECO:0000256" key="1">
    <source>
        <dbReference type="SAM" id="MobiDB-lite"/>
    </source>
</evidence>
<keyword evidence="4" id="KW-1185">Reference proteome</keyword>
<dbReference type="SUPFAM" id="SSF53474">
    <property type="entry name" value="alpha/beta-Hydrolases"/>
    <property type="match status" value="1"/>
</dbReference>
<reference evidence="3" key="1">
    <citation type="submission" date="2020-12" db="EMBL/GenBank/DDBJ databases">
        <title>Bacterial taxonomy.</title>
        <authorList>
            <person name="Pan X."/>
        </authorList>
    </citation>
    <scope>NUCLEOTIDE SEQUENCE</scope>
    <source>
        <strain evidence="3">M0105</strain>
    </source>
</reference>
<dbReference type="Gene3D" id="3.40.50.1820">
    <property type="entry name" value="alpha/beta hydrolase"/>
    <property type="match status" value="1"/>
</dbReference>
<comment type="caution">
    <text evidence="3">The sequence shown here is derived from an EMBL/GenBank/DDBJ whole genome shotgun (WGS) entry which is preliminary data.</text>
</comment>
<dbReference type="EMBL" id="JAEHHL010000006">
    <property type="protein sequence ID" value="MBK0399698.1"/>
    <property type="molecule type" value="Genomic_DNA"/>
</dbReference>
<feature type="region of interest" description="Disordered" evidence="1">
    <location>
        <begin position="299"/>
        <end position="320"/>
    </location>
</feature>
<evidence type="ECO:0000313" key="4">
    <source>
        <dbReference type="Proteomes" id="UP000655420"/>
    </source>
</evidence>
<name>A0A8J7M7G2_9RHOB</name>
<dbReference type="InterPro" id="IPR000073">
    <property type="entry name" value="AB_hydrolase_1"/>
</dbReference>
<protein>
    <submittedName>
        <fullName evidence="3">Alpha/beta fold hydrolase</fullName>
    </submittedName>
</protein>
<accession>A0A8J7M7G2</accession>
<feature type="domain" description="AB hydrolase-1" evidence="2">
    <location>
        <begin position="44"/>
        <end position="151"/>
    </location>
</feature>
<sequence>MRLWTRLTAYTREAESRYPPLGGFIPVRGAAVHYLSDGPDRGLPLVLLHGASGNLRDWTLSLMPRLARRHRVIALDRPGMGHSGPVAGGTRLDVQADVLAEALEGMGLQRYCLVGHSYSGSLALTWALARPQSVAGVALIAGAAMDWGGALGATYRVAGTPVIGHAFSRIVPLTVDAARIDTALAEIFAPQPVPLRYRHEIGAELALRPHSFRTNYRAVNTLRRQIVALAARYPELRCPIEIVHGDVDAIVPADIHAIPLAELLDRADLTLLPGIGHMPHHAAPETVMAAIERLVSRATARPRQRAAQAPQRQSPGPSVM</sequence>
<dbReference type="GO" id="GO:0016787">
    <property type="term" value="F:hydrolase activity"/>
    <property type="evidence" value="ECO:0007669"/>
    <property type="project" value="UniProtKB-KW"/>
</dbReference>
<dbReference type="PANTHER" id="PTHR43689">
    <property type="entry name" value="HYDROLASE"/>
    <property type="match status" value="1"/>
</dbReference>
<keyword evidence="3" id="KW-0378">Hydrolase</keyword>